<evidence type="ECO:0000256" key="2">
    <source>
        <dbReference type="SAM" id="MobiDB-lite"/>
    </source>
</evidence>
<feature type="domain" description="Cyanobacterial aminoacyl-tRNA synthetase CAAD" evidence="4">
    <location>
        <begin position="69"/>
        <end position="151"/>
    </location>
</feature>
<comment type="caution">
    <text evidence="5">The sequence shown here is derived from an EMBL/GenBank/DDBJ whole genome shotgun (WGS) entry which is preliminary data.</text>
</comment>
<organism evidence="5 6">
    <name type="scientific">Trichocoleus desertorum GB2-A4</name>
    <dbReference type="NCBI Taxonomy" id="2933944"/>
    <lineage>
        <taxon>Bacteria</taxon>
        <taxon>Bacillati</taxon>
        <taxon>Cyanobacteriota</taxon>
        <taxon>Cyanophyceae</taxon>
        <taxon>Leptolyngbyales</taxon>
        <taxon>Trichocoleusaceae</taxon>
        <taxon>Trichocoleus</taxon>
    </lineage>
</organism>
<sequence>MNPELKTSDYTDSSTPEFADVEGRADIEVTSTEPAPLVVQPHQQSQSSEQWSQIGDRVSYYLGQLPDLLSDFFNQNQRLLINLGLLFGGIVTVKITLAILDAINDIPLLAPTFELVGIGYSAWFVYRYLLKVENRQELSQEIDVLKQQVVGGQK</sequence>
<dbReference type="PANTHER" id="PTHR33222">
    <property type="match status" value="1"/>
</dbReference>
<protein>
    <submittedName>
        <fullName evidence="5">CAAD domain-containing protein</fullName>
    </submittedName>
</protein>
<dbReference type="RefSeq" id="WP_190439356.1">
    <property type="nucleotide sequence ID" value="NZ_JAMPKM010000003.1"/>
</dbReference>
<feature type="transmembrane region" description="Helical" evidence="3">
    <location>
        <begin position="106"/>
        <end position="126"/>
    </location>
</feature>
<keyword evidence="3" id="KW-0812">Transmembrane</keyword>
<dbReference type="EMBL" id="JAMPKM010000003">
    <property type="protein sequence ID" value="MEP0816988.1"/>
    <property type="molecule type" value="Genomic_DNA"/>
</dbReference>
<name>A0ABV0J5D6_9CYAN</name>
<dbReference type="Pfam" id="PF14159">
    <property type="entry name" value="CAAD"/>
    <property type="match status" value="1"/>
</dbReference>
<evidence type="ECO:0000256" key="1">
    <source>
        <dbReference type="ARBA" id="ARBA00004141"/>
    </source>
</evidence>
<feature type="region of interest" description="Disordered" evidence="2">
    <location>
        <begin position="1"/>
        <end position="25"/>
    </location>
</feature>
<dbReference type="InterPro" id="IPR033344">
    <property type="entry name" value="CURT1"/>
</dbReference>
<gene>
    <name evidence="5" type="ORF">NC998_07750</name>
</gene>
<dbReference type="PANTHER" id="PTHR33222:SF4">
    <property type="entry name" value="PROTEIN CURVATURE THYLAKOID 1A, CHLOROPLASTIC"/>
    <property type="match status" value="1"/>
</dbReference>
<evidence type="ECO:0000313" key="5">
    <source>
        <dbReference type="EMBL" id="MEP0816988.1"/>
    </source>
</evidence>
<evidence type="ECO:0000259" key="4">
    <source>
        <dbReference type="Pfam" id="PF14159"/>
    </source>
</evidence>
<comment type="subcellular location">
    <subcellularLocation>
        <location evidence="1">Membrane</location>
        <topology evidence="1">Multi-pass membrane protein</topology>
    </subcellularLocation>
</comment>
<keyword evidence="3" id="KW-0472">Membrane</keyword>
<accession>A0ABV0J5D6</accession>
<keyword evidence="6" id="KW-1185">Reference proteome</keyword>
<reference evidence="5 6" key="1">
    <citation type="submission" date="2022-04" db="EMBL/GenBank/DDBJ databases">
        <title>Positive selection, recombination, and allopatry shape intraspecific diversity of widespread and dominant cyanobacteria.</title>
        <authorList>
            <person name="Wei J."/>
            <person name="Shu W."/>
            <person name="Hu C."/>
        </authorList>
    </citation>
    <scope>NUCLEOTIDE SEQUENCE [LARGE SCALE GENOMIC DNA]</scope>
    <source>
        <strain evidence="5 6">GB2-A4</strain>
    </source>
</reference>
<proteinExistence type="predicted"/>
<dbReference type="Proteomes" id="UP001464891">
    <property type="component" value="Unassembled WGS sequence"/>
</dbReference>
<feature type="transmembrane region" description="Helical" evidence="3">
    <location>
        <begin position="79"/>
        <end position="100"/>
    </location>
</feature>
<evidence type="ECO:0000313" key="6">
    <source>
        <dbReference type="Proteomes" id="UP001464891"/>
    </source>
</evidence>
<keyword evidence="3" id="KW-1133">Transmembrane helix</keyword>
<dbReference type="InterPro" id="IPR025564">
    <property type="entry name" value="CAAD_dom"/>
</dbReference>
<evidence type="ECO:0000256" key="3">
    <source>
        <dbReference type="SAM" id="Phobius"/>
    </source>
</evidence>